<dbReference type="EMBL" id="CP001965">
    <property type="protein sequence ID" value="ADE11721.1"/>
    <property type="molecule type" value="Genomic_DNA"/>
</dbReference>
<comment type="similarity">
    <text evidence="2 5">Belongs to the pseudouridine synthase TruB family. Type 1 subfamily.</text>
</comment>
<dbReference type="PANTHER" id="PTHR13767:SF2">
    <property type="entry name" value="PSEUDOURIDYLATE SYNTHASE TRUB1"/>
    <property type="match status" value="1"/>
</dbReference>
<dbReference type="Gene3D" id="3.30.2350.10">
    <property type="entry name" value="Pseudouridine synthase"/>
    <property type="match status" value="1"/>
</dbReference>
<dbReference type="HAMAP" id="MF_01080">
    <property type="entry name" value="TruB_bact"/>
    <property type="match status" value="1"/>
</dbReference>
<evidence type="ECO:0000313" key="9">
    <source>
        <dbReference type="EMBL" id="ADE11721.1"/>
    </source>
</evidence>
<dbReference type="CDD" id="cd02573">
    <property type="entry name" value="PseudoU_synth_EcTruB"/>
    <property type="match status" value="1"/>
</dbReference>
<dbReference type="InterPro" id="IPR020103">
    <property type="entry name" value="PsdUridine_synth_cat_dom_sf"/>
</dbReference>
<dbReference type="PANTHER" id="PTHR13767">
    <property type="entry name" value="TRNA-PSEUDOURIDINE SYNTHASE"/>
    <property type="match status" value="1"/>
</dbReference>
<dbReference type="InterPro" id="IPR014780">
    <property type="entry name" value="tRNA_psdUridine_synth_TruB"/>
</dbReference>
<dbReference type="InterPro" id="IPR002501">
    <property type="entry name" value="PsdUridine_synth_N"/>
</dbReference>
<dbReference type="SUPFAM" id="SSF88697">
    <property type="entry name" value="PUA domain-like"/>
    <property type="match status" value="1"/>
</dbReference>
<feature type="domain" description="Pseudouridine synthase II N-terminal" evidence="6">
    <location>
        <begin position="37"/>
        <end position="184"/>
    </location>
</feature>
<accession>D5CRY5</accession>
<dbReference type="Pfam" id="PF01509">
    <property type="entry name" value="TruB_N"/>
    <property type="match status" value="1"/>
</dbReference>
<evidence type="ECO:0000313" key="10">
    <source>
        <dbReference type="Proteomes" id="UP000001625"/>
    </source>
</evidence>
<evidence type="ECO:0000259" key="6">
    <source>
        <dbReference type="Pfam" id="PF01509"/>
    </source>
</evidence>
<dbReference type="GO" id="GO:1990481">
    <property type="term" value="P:mRNA pseudouridine synthesis"/>
    <property type="evidence" value="ECO:0007669"/>
    <property type="project" value="TreeGrafter"/>
</dbReference>
<proteinExistence type="inferred from homology"/>
<dbReference type="OrthoDB" id="9802309at2"/>
<sequence length="313" mass="34833">MTKKTEQFKRVKRPLDGVLLFDKPLELSSNTALQKVRRLYGAEKAGHTGTLDPLATGLLPVCFGEATKFTTALLDADKRYRATIRLGQRTTTGDAEGEITETRQVEVNETQARAVLAMFMGETQQLPPMHSAIKHQGRPLYEYIRKGETVERELRPVFIRELTLERLQGDELEFSVLCSKGTYVRTLAEDISEKLGCGGHLVALRRTGIGEFSLKDAYTLAQLEGMDDVQRDASLLPLDRLVQNLPRLELDEVQANRLAQGQRLGLSDMYPDGKRRLYAAGRFIGLGDLEGGRLSPSRLLSSVAKMAAKRESA</sequence>
<dbReference type="KEGG" id="slt:Slit_1484"/>
<dbReference type="AlphaFoldDB" id="D5CRY5"/>
<evidence type="ECO:0000256" key="5">
    <source>
        <dbReference type="HAMAP-Rule" id="MF_01080"/>
    </source>
</evidence>
<dbReference type="GO" id="GO:0003723">
    <property type="term" value="F:RNA binding"/>
    <property type="evidence" value="ECO:0007669"/>
    <property type="project" value="InterPro"/>
</dbReference>
<dbReference type="EC" id="5.4.99.25" evidence="5"/>
<reference evidence="9 10" key="1">
    <citation type="submission" date="2010-03" db="EMBL/GenBank/DDBJ databases">
        <title>Complete sequence of Sideroxydans lithotrophicus ES-1.</title>
        <authorList>
            <consortium name="US DOE Joint Genome Institute"/>
            <person name="Lucas S."/>
            <person name="Copeland A."/>
            <person name="Lapidus A."/>
            <person name="Cheng J.-F."/>
            <person name="Bruce D."/>
            <person name="Goodwin L."/>
            <person name="Pitluck S."/>
            <person name="Munk A.C."/>
            <person name="Detter J.C."/>
            <person name="Han C."/>
            <person name="Tapia R."/>
            <person name="Larimer F."/>
            <person name="Land M."/>
            <person name="Hauser L."/>
            <person name="Kyrpides N."/>
            <person name="Ivanova N."/>
            <person name="Emerson D."/>
            <person name="Woyke T."/>
        </authorList>
    </citation>
    <scope>NUCLEOTIDE SEQUENCE [LARGE SCALE GENOMIC DNA]</scope>
    <source>
        <strain evidence="9 10">ES-1</strain>
    </source>
</reference>
<dbReference type="InterPro" id="IPR015240">
    <property type="entry name" value="tRNA_sdUridine_synth_fam1_C"/>
</dbReference>
<dbReference type="CDD" id="cd21152">
    <property type="entry name" value="PUA_TruB_bacterial"/>
    <property type="match status" value="1"/>
</dbReference>
<feature type="active site" description="Nucleophile" evidence="5">
    <location>
        <position position="52"/>
    </location>
</feature>
<dbReference type="InterPro" id="IPR036974">
    <property type="entry name" value="PUA_sf"/>
</dbReference>
<dbReference type="GO" id="GO:0031119">
    <property type="term" value="P:tRNA pseudouridine synthesis"/>
    <property type="evidence" value="ECO:0007669"/>
    <property type="project" value="UniProtKB-UniRule"/>
</dbReference>
<evidence type="ECO:0000259" key="7">
    <source>
        <dbReference type="Pfam" id="PF09157"/>
    </source>
</evidence>
<dbReference type="Gene3D" id="2.30.130.10">
    <property type="entry name" value="PUA domain"/>
    <property type="match status" value="1"/>
</dbReference>
<dbReference type="eggNOG" id="COG0130">
    <property type="taxonomic scope" value="Bacteria"/>
</dbReference>
<evidence type="ECO:0000259" key="8">
    <source>
        <dbReference type="Pfam" id="PF16198"/>
    </source>
</evidence>
<dbReference type="InterPro" id="IPR032819">
    <property type="entry name" value="TruB_C"/>
</dbReference>
<dbReference type="GO" id="GO:0160148">
    <property type="term" value="F:tRNA pseudouridine(55) synthase activity"/>
    <property type="evidence" value="ECO:0007669"/>
    <property type="project" value="UniProtKB-EC"/>
</dbReference>
<dbReference type="Pfam" id="PF09157">
    <property type="entry name" value="TruB-C_2"/>
    <property type="match status" value="1"/>
</dbReference>
<comment type="catalytic activity">
    <reaction evidence="1 5">
        <text>uridine(55) in tRNA = pseudouridine(55) in tRNA</text>
        <dbReference type="Rhea" id="RHEA:42532"/>
        <dbReference type="Rhea" id="RHEA-COMP:10101"/>
        <dbReference type="Rhea" id="RHEA-COMP:10102"/>
        <dbReference type="ChEBI" id="CHEBI:65314"/>
        <dbReference type="ChEBI" id="CHEBI:65315"/>
        <dbReference type="EC" id="5.4.99.25"/>
    </reaction>
</comment>
<dbReference type="InterPro" id="IPR015947">
    <property type="entry name" value="PUA-like_sf"/>
</dbReference>
<feature type="domain" description="tRNA pseudouridine synthase II TruB subfamily 1 C-terminal" evidence="7">
    <location>
        <begin position="246"/>
        <end position="300"/>
    </location>
</feature>
<dbReference type="SUPFAM" id="SSF55120">
    <property type="entry name" value="Pseudouridine synthase"/>
    <property type="match status" value="1"/>
</dbReference>
<dbReference type="Pfam" id="PF16198">
    <property type="entry name" value="TruB_C_2"/>
    <property type="match status" value="1"/>
</dbReference>
<evidence type="ECO:0000256" key="2">
    <source>
        <dbReference type="ARBA" id="ARBA00005642"/>
    </source>
</evidence>
<keyword evidence="3 5" id="KW-0819">tRNA processing</keyword>
<dbReference type="NCBIfam" id="TIGR00431">
    <property type="entry name" value="TruB"/>
    <property type="match status" value="1"/>
</dbReference>
<evidence type="ECO:0000256" key="3">
    <source>
        <dbReference type="ARBA" id="ARBA00022694"/>
    </source>
</evidence>
<keyword evidence="4 5" id="KW-0413">Isomerase</keyword>
<evidence type="ECO:0000256" key="4">
    <source>
        <dbReference type="ARBA" id="ARBA00023235"/>
    </source>
</evidence>
<name>D5CRY5_SIDLE</name>
<keyword evidence="10" id="KW-1185">Reference proteome</keyword>
<comment type="function">
    <text evidence="5">Responsible for synthesis of pseudouridine from uracil-55 in the psi GC loop of transfer RNAs.</text>
</comment>
<protein>
    <recommendedName>
        <fullName evidence="5">tRNA pseudouridine synthase B</fullName>
        <ecNumber evidence="5">5.4.99.25</ecNumber>
    </recommendedName>
    <alternativeName>
        <fullName evidence="5">tRNA pseudouridine(55) synthase</fullName>
        <shortName evidence="5">Psi55 synthase</shortName>
    </alternativeName>
    <alternativeName>
        <fullName evidence="5">tRNA pseudouridylate synthase</fullName>
    </alternativeName>
    <alternativeName>
        <fullName evidence="5">tRNA-uridine isomerase</fullName>
    </alternativeName>
</protein>
<dbReference type="HOGENOM" id="CLU_032087_0_3_4"/>
<organism evidence="9 10">
    <name type="scientific">Sideroxydans lithotrophicus (strain ES-1)</name>
    <dbReference type="NCBI Taxonomy" id="580332"/>
    <lineage>
        <taxon>Bacteria</taxon>
        <taxon>Pseudomonadati</taxon>
        <taxon>Pseudomonadota</taxon>
        <taxon>Betaproteobacteria</taxon>
        <taxon>Nitrosomonadales</taxon>
        <taxon>Gallionellaceae</taxon>
        <taxon>Sideroxydans</taxon>
    </lineage>
</organism>
<feature type="domain" description="tRNA pseudouridylate synthase B C-terminal" evidence="8">
    <location>
        <begin position="185"/>
        <end position="242"/>
    </location>
</feature>
<dbReference type="STRING" id="580332.Slit_1484"/>
<gene>
    <name evidence="5" type="primary">truB</name>
    <name evidence="9" type="ordered locus">Slit_1484</name>
</gene>
<dbReference type="Proteomes" id="UP000001625">
    <property type="component" value="Chromosome"/>
</dbReference>
<evidence type="ECO:0000256" key="1">
    <source>
        <dbReference type="ARBA" id="ARBA00000385"/>
    </source>
</evidence>
<dbReference type="RefSeq" id="WP_013029619.1">
    <property type="nucleotide sequence ID" value="NC_013959.1"/>
</dbReference>